<dbReference type="EMBL" id="CP047650">
    <property type="protein sequence ID" value="QHI96723.1"/>
    <property type="molecule type" value="Genomic_DNA"/>
</dbReference>
<dbReference type="SUPFAM" id="SSF52499">
    <property type="entry name" value="Isochorismatase-like hydrolases"/>
    <property type="match status" value="1"/>
</dbReference>
<name>A0A857J0C5_9BURK</name>
<evidence type="ECO:0000256" key="1">
    <source>
        <dbReference type="ARBA" id="ARBA00022801"/>
    </source>
</evidence>
<dbReference type="InterPro" id="IPR000868">
    <property type="entry name" value="Isochorismatase-like_dom"/>
</dbReference>
<gene>
    <name evidence="3" type="ORF">GT347_01175</name>
</gene>
<evidence type="ECO:0000313" key="3">
    <source>
        <dbReference type="EMBL" id="QHI96723.1"/>
    </source>
</evidence>
<feature type="domain" description="Isochorismatase-like" evidence="2">
    <location>
        <begin position="15"/>
        <end position="185"/>
    </location>
</feature>
<evidence type="ECO:0000313" key="4">
    <source>
        <dbReference type="Proteomes" id="UP000464787"/>
    </source>
</evidence>
<reference evidence="3 4" key="1">
    <citation type="submission" date="2020-01" db="EMBL/GenBank/DDBJ databases">
        <title>Genome sequencing of strain KACC 21265.</title>
        <authorList>
            <person name="Heo J."/>
            <person name="Kim S.-J."/>
            <person name="Kim J.-S."/>
            <person name="Hong S.-B."/>
            <person name="Kwon S.-W."/>
        </authorList>
    </citation>
    <scope>NUCLEOTIDE SEQUENCE [LARGE SCALE GENOMIC DNA]</scope>
    <source>
        <strain evidence="3 4">KACC 21265</strain>
    </source>
</reference>
<dbReference type="PANTHER" id="PTHR43540">
    <property type="entry name" value="PEROXYUREIDOACRYLATE/UREIDOACRYLATE AMIDOHYDROLASE-RELATED"/>
    <property type="match status" value="1"/>
</dbReference>
<evidence type="ECO:0000259" key="2">
    <source>
        <dbReference type="Pfam" id="PF00857"/>
    </source>
</evidence>
<dbReference type="AlphaFoldDB" id="A0A857J0C5"/>
<proteinExistence type="predicted"/>
<dbReference type="CDD" id="cd01014">
    <property type="entry name" value="nicotinamidase_related"/>
    <property type="match status" value="1"/>
</dbReference>
<accession>A0A857J0C5</accession>
<dbReference type="GO" id="GO:0016787">
    <property type="term" value="F:hydrolase activity"/>
    <property type="evidence" value="ECO:0007669"/>
    <property type="project" value="UniProtKB-KW"/>
</dbReference>
<dbReference type="PANTHER" id="PTHR43540:SF6">
    <property type="entry name" value="ISOCHORISMATASE-LIKE DOMAIN-CONTAINING PROTEIN"/>
    <property type="match status" value="1"/>
</dbReference>
<dbReference type="InterPro" id="IPR050272">
    <property type="entry name" value="Isochorismatase-like_hydrls"/>
</dbReference>
<keyword evidence="1" id="KW-0378">Hydrolase</keyword>
<dbReference type="Pfam" id="PF00857">
    <property type="entry name" value="Isochorismatase"/>
    <property type="match status" value="1"/>
</dbReference>
<organism evidence="3 4">
    <name type="scientific">Xylophilus rhododendri</name>
    <dbReference type="NCBI Taxonomy" id="2697032"/>
    <lineage>
        <taxon>Bacteria</taxon>
        <taxon>Pseudomonadati</taxon>
        <taxon>Pseudomonadota</taxon>
        <taxon>Betaproteobacteria</taxon>
        <taxon>Burkholderiales</taxon>
        <taxon>Xylophilus</taxon>
    </lineage>
</organism>
<dbReference type="Proteomes" id="UP000464787">
    <property type="component" value="Chromosome"/>
</dbReference>
<dbReference type="KEGG" id="xyk:GT347_01175"/>
<sequence>MSNSLSTPAAAPRRALLVIDVQNEYVTGGLRIEYPPVHDSLERIAQAIDAANAAGIPVVLVQNDAPETSPVFARGSDGWKLHASVASRPHALVISKTLPSVFAGTALADWLSKQRIDTITVAGYMSHNCDASTIVDALHRGLKAEFLSDATGSLPYANTAGSASAEEIHRVFSVVLHSRFAAVATTQAWVDAVAAGAELPRGNIVASNAEALERLPVML</sequence>
<dbReference type="InterPro" id="IPR036380">
    <property type="entry name" value="Isochorismatase-like_sf"/>
</dbReference>
<dbReference type="RefSeq" id="WP_160550241.1">
    <property type="nucleotide sequence ID" value="NZ_CP047650.1"/>
</dbReference>
<keyword evidence="4" id="KW-1185">Reference proteome</keyword>
<dbReference type="Gene3D" id="3.40.50.850">
    <property type="entry name" value="Isochorismatase-like"/>
    <property type="match status" value="1"/>
</dbReference>
<protein>
    <submittedName>
        <fullName evidence="3">Isochorismatase family protein</fullName>
    </submittedName>
</protein>